<sequence length="250" mass="27392">MSLLEVLKLAQPQIYFAKMNPNIKAAKALLRPVLKSPISQVLISFVVGYYATTRIVKIFSNKCTTEEKLPKERGTSQQSEPEQSAIEHLNIKNNSSNNNQTSKSLPTGDNALLLTLHQLMAYDGLNHNKPIYTALNGKIYDLTPSREKFANRGPYSLLAGCNANHVLGIACGSMGVCADDLVQRWEQSLNAEFNVIGYLIESNEFDAEEDELFGYQDLLDGKVDGDEDDTSTVVGQSDPEATSSVGSLSL</sequence>
<dbReference type="SUPFAM" id="SSF55856">
    <property type="entry name" value="Cytochrome b5-like heme/steroid binding domain"/>
    <property type="match status" value="1"/>
</dbReference>
<gene>
    <name evidence="3" type="primary">LOC115631857</name>
</gene>
<evidence type="ECO:0000313" key="3">
    <source>
        <dbReference type="RefSeq" id="XP_030384563.1"/>
    </source>
</evidence>
<evidence type="ECO:0000313" key="2">
    <source>
        <dbReference type="Proteomes" id="UP000504634"/>
    </source>
</evidence>
<dbReference type="OrthoDB" id="547796at2759"/>
<dbReference type="AlphaFoldDB" id="A0A6J2UAR0"/>
<keyword evidence="2" id="KW-1185">Reference proteome</keyword>
<dbReference type="Gene3D" id="3.10.120.10">
    <property type="entry name" value="Cytochrome b5-like heme/steroid binding domain"/>
    <property type="match status" value="1"/>
</dbReference>
<dbReference type="RefSeq" id="XP_030384563.1">
    <property type="nucleotide sequence ID" value="XM_030528703.1"/>
</dbReference>
<protein>
    <submittedName>
        <fullName evidence="3">Uncharacterized protein LOC115631857</fullName>
    </submittedName>
</protein>
<dbReference type="InterPro" id="IPR036400">
    <property type="entry name" value="Cyt_B5-like_heme/steroid_sf"/>
</dbReference>
<dbReference type="Proteomes" id="UP000504634">
    <property type="component" value="Unplaced"/>
</dbReference>
<feature type="region of interest" description="Disordered" evidence="1">
    <location>
        <begin position="224"/>
        <end position="250"/>
    </location>
</feature>
<organism evidence="2 3">
    <name type="scientific">Drosophila lebanonensis</name>
    <name type="common">Fruit fly</name>
    <name type="synonym">Scaptodrosophila lebanonensis</name>
    <dbReference type="NCBI Taxonomy" id="7225"/>
    <lineage>
        <taxon>Eukaryota</taxon>
        <taxon>Metazoa</taxon>
        <taxon>Ecdysozoa</taxon>
        <taxon>Arthropoda</taxon>
        <taxon>Hexapoda</taxon>
        <taxon>Insecta</taxon>
        <taxon>Pterygota</taxon>
        <taxon>Neoptera</taxon>
        <taxon>Endopterygota</taxon>
        <taxon>Diptera</taxon>
        <taxon>Brachycera</taxon>
        <taxon>Muscomorpha</taxon>
        <taxon>Ephydroidea</taxon>
        <taxon>Drosophilidae</taxon>
        <taxon>Scaptodrosophila</taxon>
    </lineage>
</organism>
<dbReference type="GeneID" id="115631857"/>
<feature type="compositionally biased region" description="Low complexity" evidence="1">
    <location>
        <begin position="91"/>
        <end position="104"/>
    </location>
</feature>
<feature type="compositionally biased region" description="Polar residues" evidence="1">
    <location>
        <begin position="231"/>
        <end position="250"/>
    </location>
</feature>
<evidence type="ECO:0000256" key="1">
    <source>
        <dbReference type="SAM" id="MobiDB-lite"/>
    </source>
</evidence>
<proteinExistence type="predicted"/>
<name>A0A6J2UAR0_DROLE</name>
<accession>A0A6J2UAR0</accession>
<reference evidence="3" key="1">
    <citation type="submission" date="2025-08" db="UniProtKB">
        <authorList>
            <consortium name="RefSeq"/>
        </authorList>
    </citation>
    <scope>IDENTIFICATION</scope>
    <source>
        <strain evidence="3">11010-0011.00</strain>
        <tissue evidence="3">Whole body</tissue>
    </source>
</reference>
<feature type="region of interest" description="Disordered" evidence="1">
    <location>
        <begin position="67"/>
        <end position="105"/>
    </location>
</feature>